<accession>A0ABP0CUU4</accession>
<gene>
    <name evidence="1" type="ORF">SBRCBS47491_009420</name>
</gene>
<comment type="caution">
    <text evidence="1">The sequence shown here is derived from an EMBL/GenBank/DDBJ whole genome shotgun (WGS) entry which is preliminary data.</text>
</comment>
<proteinExistence type="predicted"/>
<protein>
    <submittedName>
        <fullName evidence="1">Uncharacterized protein</fullName>
    </submittedName>
</protein>
<dbReference type="EMBL" id="CAWUHC010000147">
    <property type="protein sequence ID" value="CAK7235808.1"/>
    <property type="molecule type" value="Genomic_DNA"/>
</dbReference>
<keyword evidence="2" id="KW-1185">Reference proteome</keyword>
<evidence type="ECO:0000313" key="2">
    <source>
        <dbReference type="Proteomes" id="UP001642406"/>
    </source>
</evidence>
<dbReference type="Proteomes" id="UP001642406">
    <property type="component" value="Unassembled WGS sequence"/>
</dbReference>
<evidence type="ECO:0000313" key="1">
    <source>
        <dbReference type="EMBL" id="CAK7235808.1"/>
    </source>
</evidence>
<reference evidence="1 2" key="1">
    <citation type="submission" date="2024-01" db="EMBL/GenBank/DDBJ databases">
        <authorList>
            <person name="Allen C."/>
            <person name="Tagirdzhanova G."/>
        </authorList>
    </citation>
    <scope>NUCLEOTIDE SEQUENCE [LARGE SCALE GENOMIC DNA]</scope>
</reference>
<name>A0ABP0CUU4_9PEZI</name>
<sequence length="562" mass="63913">MADVSAARKFASLPELIAAVAPFLFDEVSTVKSDTLKALWDLNGFEYVRYIKILTVNRAIDYEGCNSALQNGLLAKMPQLESFTWRQMPLDPRTLRVLHESCPRIKAIHVIFDEDMGDRLFGYNVMGAEPWQLEIREKYSQPDMSMFTILEELTLHGLCQELPWWQSHIAQVLRRNADTFKRLSFSLSASTCLNYTFEHNDDAFDYFFKDLCADFGGVVAGRQFRTIAPPALPPLKIEFLSLGCGMAVYHPTWLEALTNLVHLQEVHVFNGGIYYEAEPVRMVYEDYAFDACEIAFGTFGPSRCPSLRCFTVDKYQFDVYSFLAKSAAEDPTWARKLAVFVGDMSEGFEVASLLQTIALDKLDDETQFLSPPVHFRMLEIDLQRQDLELYVCKGDSRNPNPTEEAAPSVEEVLGYLADDDNSTLEGLTVHLEETRESDTFGELGYTIGIEFVNLDLLATSLAKLTNLSQLAIQSYGEPFEESILSEKKLKDAAVLLAEAVPSLRYIKVCQLCWRIWRMRCMGTDGDSDDARKETVQLEMLQDREITDVELFSHTIWEVELEL</sequence>
<organism evidence="1 2">
    <name type="scientific">Sporothrix bragantina</name>
    <dbReference type="NCBI Taxonomy" id="671064"/>
    <lineage>
        <taxon>Eukaryota</taxon>
        <taxon>Fungi</taxon>
        <taxon>Dikarya</taxon>
        <taxon>Ascomycota</taxon>
        <taxon>Pezizomycotina</taxon>
        <taxon>Sordariomycetes</taxon>
        <taxon>Sordariomycetidae</taxon>
        <taxon>Ophiostomatales</taxon>
        <taxon>Ophiostomataceae</taxon>
        <taxon>Sporothrix</taxon>
    </lineage>
</organism>